<dbReference type="Pfam" id="PF13369">
    <property type="entry name" value="Transglut_core2"/>
    <property type="match status" value="1"/>
</dbReference>
<dbReference type="InterPro" id="IPR032698">
    <property type="entry name" value="SirB1_N"/>
</dbReference>
<dbReference type="SMART" id="SM00992">
    <property type="entry name" value="YccV-like"/>
    <property type="match status" value="1"/>
</dbReference>
<dbReference type="AlphaFoldDB" id="A0A5C3LDL1"/>
<dbReference type="Pfam" id="PF08755">
    <property type="entry name" value="YccV-like"/>
    <property type="match status" value="1"/>
</dbReference>
<dbReference type="Gene3D" id="2.30.30.390">
    <property type="entry name" value="Hemimethylated DNA-binding domain"/>
    <property type="match status" value="1"/>
</dbReference>
<dbReference type="OrthoDB" id="28868at2759"/>
<dbReference type="SUPFAM" id="SSF141255">
    <property type="entry name" value="YccV-like"/>
    <property type="match status" value="1"/>
</dbReference>
<dbReference type="PANTHER" id="PTHR48439">
    <property type="entry name" value="HEMIMETHYLATED DNA-BINDING DOMAIN-CONTAINING PROTEIN"/>
    <property type="match status" value="1"/>
</dbReference>
<dbReference type="SUPFAM" id="SSF81383">
    <property type="entry name" value="F-box domain"/>
    <property type="match status" value="1"/>
</dbReference>
<protein>
    <recommendedName>
        <fullName evidence="1">Hemimethylated DNA-binding domain-containing protein</fullName>
    </recommendedName>
</protein>
<gene>
    <name evidence="2" type="ORF">FA15DRAFT_662973</name>
</gene>
<dbReference type="NCBIfam" id="TIGR02097">
    <property type="entry name" value="yccV"/>
    <property type="match status" value="1"/>
</dbReference>
<dbReference type="InterPro" id="IPR036047">
    <property type="entry name" value="F-box-like_dom_sf"/>
</dbReference>
<dbReference type="EMBL" id="ML210146">
    <property type="protein sequence ID" value="TFK30907.1"/>
    <property type="molecule type" value="Genomic_DNA"/>
</dbReference>
<proteinExistence type="predicted"/>
<evidence type="ECO:0000313" key="3">
    <source>
        <dbReference type="Proteomes" id="UP000307440"/>
    </source>
</evidence>
<feature type="domain" description="Hemimethylated DNA-binding" evidence="1">
    <location>
        <begin position="459"/>
        <end position="563"/>
    </location>
</feature>
<evidence type="ECO:0000313" key="2">
    <source>
        <dbReference type="EMBL" id="TFK30907.1"/>
    </source>
</evidence>
<dbReference type="InterPro" id="IPR053189">
    <property type="entry name" value="Clp_protease_adapter_ClpF"/>
</dbReference>
<name>A0A5C3LDL1_COPMA</name>
<dbReference type="InterPro" id="IPR011722">
    <property type="entry name" value="Hemimethylated_DNA-bd_dom"/>
</dbReference>
<keyword evidence="3" id="KW-1185">Reference proteome</keyword>
<reference evidence="2 3" key="1">
    <citation type="journal article" date="2019" name="Nat. Ecol. Evol.">
        <title>Megaphylogeny resolves global patterns of mushroom evolution.</title>
        <authorList>
            <person name="Varga T."/>
            <person name="Krizsan K."/>
            <person name="Foldi C."/>
            <person name="Dima B."/>
            <person name="Sanchez-Garcia M."/>
            <person name="Sanchez-Ramirez S."/>
            <person name="Szollosi G.J."/>
            <person name="Szarkandi J.G."/>
            <person name="Papp V."/>
            <person name="Albert L."/>
            <person name="Andreopoulos W."/>
            <person name="Angelini C."/>
            <person name="Antonin V."/>
            <person name="Barry K.W."/>
            <person name="Bougher N.L."/>
            <person name="Buchanan P."/>
            <person name="Buyck B."/>
            <person name="Bense V."/>
            <person name="Catcheside P."/>
            <person name="Chovatia M."/>
            <person name="Cooper J."/>
            <person name="Damon W."/>
            <person name="Desjardin D."/>
            <person name="Finy P."/>
            <person name="Geml J."/>
            <person name="Haridas S."/>
            <person name="Hughes K."/>
            <person name="Justo A."/>
            <person name="Karasinski D."/>
            <person name="Kautmanova I."/>
            <person name="Kiss B."/>
            <person name="Kocsube S."/>
            <person name="Kotiranta H."/>
            <person name="LaButti K.M."/>
            <person name="Lechner B.E."/>
            <person name="Liimatainen K."/>
            <person name="Lipzen A."/>
            <person name="Lukacs Z."/>
            <person name="Mihaltcheva S."/>
            <person name="Morgado L.N."/>
            <person name="Niskanen T."/>
            <person name="Noordeloos M.E."/>
            <person name="Ohm R.A."/>
            <person name="Ortiz-Santana B."/>
            <person name="Ovrebo C."/>
            <person name="Racz N."/>
            <person name="Riley R."/>
            <person name="Savchenko A."/>
            <person name="Shiryaev A."/>
            <person name="Soop K."/>
            <person name="Spirin V."/>
            <person name="Szebenyi C."/>
            <person name="Tomsovsky M."/>
            <person name="Tulloss R.E."/>
            <person name="Uehling J."/>
            <person name="Grigoriev I.V."/>
            <person name="Vagvolgyi C."/>
            <person name="Papp T."/>
            <person name="Martin F.M."/>
            <person name="Miettinen O."/>
            <person name="Hibbett D.S."/>
            <person name="Nagy L.G."/>
        </authorList>
    </citation>
    <scope>NUCLEOTIDE SEQUENCE [LARGE SCALE GENOMIC DNA]</scope>
    <source>
        <strain evidence="2 3">CBS 121175</strain>
    </source>
</reference>
<dbReference type="GO" id="GO:0003677">
    <property type="term" value="F:DNA binding"/>
    <property type="evidence" value="ECO:0007669"/>
    <property type="project" value="InterPro"/>
</dbReference>
<dbReference type="PANTHER" id="PTHR48439:SF1">
    <property type="entry name" value="HEMIMETHYLATED DNA-BINDING DOMAIN-CONTAINING PROTEIN"/>
    <property type="match status" value="1"/>
</dbReference>
<evidence type="ECO:0000259" key="1">
    <source>
        <dbReference type="SMART" id="SM00992"/>
    </source>
</evidence>
<organism evidence="2 3">
    <name type="scientific">Coprinopsis marcescibilis</name>
    <name type="common">Agaric fungus</name>
    <name type="synonym">Psathyrella marcescibilis</name>
    <dbReference type="NCBI Taxonomy" id="230819"/>
    <lineage>
        <taxon>Eukaryota</taxon>
        <taxon>Fungi</taxon>
        <taxon>Dikarya</taxon>
        <taxon>Basidiomycota</taxon>
        <taxon>Agaricomycotina</taxon>
        <taxon>Agaricomycetes</taxon>
        <taxon>Agaricomycetidae</taxon>
        <taxon>Agaricales</taxon>
        <taxon>Agaricineae</taxon>
        <taxon>Psathyrellaceae</taxon>
        <taxon>Coprinopsis</taxon>
    </lineage>
</organism>
<sequence length="597" mass="67084">MPLPQLPLDVLIKILSYCVNDVKVLKNFLLSSRLFHEAASVPSLWEIPYRARYLHSDDANEEKRKAECKSNWREMYTARRRLDSKALDLLRSVVEAPSSRNEVLLDLIDMSLDVWDALSSESSSPILSNDPGNHERVGSYPLTWKYWAGAVAGGIAKRQVLDAWPPIFQQTPHAKETISFEDALSYASCFFGIPKQEVSRKLESLGENCKIFLVQKQHTLGPEYSDSVLPALCNDICLFMREEGFCMATYGRYAQLLNKFPHLYLSTHKETIPMSLVHIFVSLCRQIGIQAFPISFPGTVLANVPRKDTLPLAVNPSAIELHNAVLNERSDIVLDKSFPFSVFPGPHDDMLRACLDTGALLVRFHNNVQASMGDSRVIAGNRIGAALMSLCVGALVHDDNGIRHVLTEASILPFIDIFLLSKYLLPLLSPNKRQVLEFYWSDTLSSGQIQPKRRSPKGSPNYFVGMVMEHAKYHYQGVIYGWDYECKSNDVWISRMNVDQLPRGRHQPFYHIYTDSYSNASTYVAEENIIPIGLTSDAASSLLDKCPSLQRCFGDVVVSQQLGESEGVGRFLQSPESKLAYPDDEDFGSRFIGDTTL</sequence>
<dbReference type="Proteomes" id="UP000307440">
    <property type="component" value="Unassembled WGS sequence"/>
</dbReference>
<accession>A0A5C3LDL1</accession>
<dbReference type="CDD" id="cd09917">
    <property type="entry name" value="F-box_SF"/>
    <property type="match status" value="1"/>
</dbReference>
<dbReference type="InterPro" id="IPR036623">
    <property type="entry name" value="Hemimethylated_DNA-bd_sf"/>
</dbReference>
<dbReference type="STRING" id="230819.A0A5C3LDL1"/>